<reference evidence="1 2" key="1">
    <citation type="submission" date="2019-12" db="EMBL/GenBank/DDBJ databases">
        <title>the WGS of Blastococcus saxobsidens 67B17.</title>
        <authorList>
            <person name="Jiang Z."/>
        </authorList>
    </citation>
    <scope>NUCLEOTIDE SEQUENCE [LARGE SCALE GENOMIC DNA]</scope>
    <source>
        <strain evidence="1 2">67B17</strain>
    </source>
</reference>
<dbReference type="EMBL" id="JAAGWG010000018">
    <property type="protein sequence ID" value="NEK86674.1"/>
    <property type="molecule type" value="Genomic_DNA"/>
</dbReference>
<dbReference type="RefSeq" id="WP_163205880.1">
    <property type="nucleotide sequence ID" value="NZ_JAAGWG010000018.1"/>
</dbReference>
<organism evidence="1 2">
    <name type="scientific">Blastococcus saxobsidens</name>
    <dbReference type="NCBI Taxonomy" id="138336"/>
    <lineage>
        <taxon>Bacteria</taxon>
        <taxon>Bacillati</taxon>
        <taxon>Actinomycetota</taxon>
        <taxon>Actinomycetes</taxon>
        <taxon>Geodermatophilales</taxon>
        <taxon>Geodermatophilaceae</taxon>
        <taxon>Blastococcus</taxon>
    </lineage>
</organism>
<name>A0A6L9W5L1_9ACTN</name>
<evidence type="ECO:0000313" key="1">
    <source>
        <dbReference type="EMBL" id="NEK86674.1"/>
    </source>
</evidence>
<comment type="caution">
    <text evidence="1">The sequence shown here is derived from an EMBL/GenBank/DDBJ whole genome shotgun (WGS) entry which is preliminary data.</text>
</comment>
<proteinExistence type="predicted"/>
<dbReference type="Proteomes" id="UP000479241">
    <property type="component" value="Unassembled WGS sequence"/>
</dbReference>
<gene>
    <name evidence="1" type="ORF">GCU60_13055</name>
</gene>
<evidence type="ECO:0000313" key="2">
    <source>
        <dbReference type="Proteomes" id="UP000479241"/>
    </source>
</evidence>
<sequence length="66" mass="7029">MTTLLFLVLLLLFLRALGRPVSGPPRAPAVTWSEVGARLAGDVLAGGRLLGRLHAAGRDRVGRPWS</sequence>
<accession>A0A6L9W5L1</accession>
<protein>
    <submittedName>
        <fullName evidence="1">Uncharacterized protein</fullName>
    </submittedName>
</protein>
<dbReference type="AlphaFoldDB" id="A0A6L9W5L1"/>